<name>A0AAJ0DCN1_9PEZI</name>
<proteinExistence type="inferred from homology"/>
<accession>A0AAJ0DCN1</accession>
<dbReference type="InterPro" id="IPR023753">
    <property type="entry name" value="FAD/NAD-binding_dom"/>
</dbReference>
<evidence type="ECO:0000256" key="1">
    <source>
        <dbReference type="ARBA" id="ARBA00001974"/>
    </source>
</evidence>
<keyword evidence="5" id="KW-0521">NADP</keyword>
<evidence type="ECO:0000256" key="3">
    <source>
        <dbReference type="ARBA" id="ARBA00022630"/>
    </source>
</evidence>
<dbReference type="EMBL" id="JAWDJX010000064">
    <property type="protein sequence ID" value="KAK3047320.1"/>
    <property type="molecule type" value="Genomic_DNA"/>
</dbReference>
<dbReference type="Gene3D" id="3.50.50.60">
    <property type="entry name" value="FAD/NAD(P)-binding domain"/>
    <property type="match status" value="2"/>
</dbReference>
<keyword evidence="4" id="KW-0274">FAD</keyword>
<dbReference type="PANTHER" id="PTHR43098">
    <property type="entry name" value="L-ORNITHINE N(5)-MONOOXYGENASE-RELATED"/>
    <property type="match status" value="1"/>
</dbReference>
<keyword evidence="7" id="KW-0503">Monooxygenase</keyword>
<protein>
    <recommendedName>
        <fullName evidence="8">FAD/NAD(P)-binding domain-containing protein</fullName>
    </recommendedName>
</protein>
<evidence type="ECO:0000256" key="2">
    <source>
        <dbReference type="ARBA" id="ARBA00010139"/>
    </source>
</evidence>
<organism evidence="9 10">
    <name type="scientific">Extremus antarcticus</name>
    <dbReference type="NCBI Taxonomy" id="702011"/>
    <lineage>
        <taxon>Eukaryota</taxon>
        <taxon>Fungi</taxon>
        <taxon>Dikarya</taxon>
        <taxon>Ascomycota</taxon>
        <taxon>Pezizomycotina</taxon>
        <taxon>Dothideomycetes</taxon>
        <taxon>Dothideomycetidae</taxon>
        <taxon>Mycosphaerellales</taxon>
        <taxon>Extremaceae</taxon>
        <taxon>Extremus</taxon>
    </lineage>
</organism>
<reference evidence="9" key="1">
    <citation type="submission" date="2023-04" db="EMBL/GenBank/DDBJ databases">
        <title>Black Yeasts Isolated from many extreme environments.</title>
        <authorList>
            <person name="Coleine C."/>
            <person name="Stajich J.E."/>
            <person name="Selbmann L."/>
        </authorList>
    </citation>
    <scope>NUCLEOTIDE SEQUENCE</scope>
    <source>
        <strain evidence="9">CCFEE 5312</strain>
    </source>
</reference>
<dbReference type="Proteomes" id="UP001271007">
    <property type="component" value="Unassembled WGS sequence"/>
</dbReference>
<evidence type="ECO:0000256" key="7">
    <source>
        <dbReference type="ARBA" id="ARBA00023033"/>
    </source>
</evidence>
<dbReference type="GO" id="GO:0004497">
    <property type="term" value="F:monooxygenase activity"/>
    <property type="evidence" value="ECO:0007669"/>
    <property type="project" value="UniProtKB-KW"/>
</dbReference>
<gene>
    <name evidence="9" type="ORF">LTR09_011310</name>
</gene>
<dbReference type="InterPro" id="IPR050775">
    <property type="entry name" value="FAD-binding_Monooxygenases"/>
</dbReference>
<keyword evidence="6" id="KW-0560">Oxidoreductase</keyword>
<evidence type="ECO:0000256" key="5">
    <source>
        <dbReference type="ARBA" id="ARBA00022857"/>
    </source>
</evidence>
<dbReference type="InterPro" id="IPR036188">
    <property type="entry name" value="FAD/NAD-bd_sf"/>
</dbReference>
<sequence length="427" mass="48455">MRWNKQKSCWDCEVNGGESTFSTWSVVLCTGFASKPYTPPYKGMDDFKGYKVHTSKWPQSGFSLDDQKVAIIGTGASGVQAIQEVASVASQLTVFQRTPNTALPMTNPNQTAAMNKTMRTGFLDTAEKMKETFAGFDYQFDFSKPHDVPKEDRFKFYEELYHRGGLQFWLGTYMDVLFDEEINQEAYEFWRQKTLPRIKDPRHQEILAPEKKHDPFGTKRISLETNYFECFNQDNVEIVNMKENNIAEIVPEGIKTEDGKLHELDVIVFATGFDSITGGITQIPIYGTEGQTIEEKWRSGTYTQLGMTTSGFPNLFFTYGPQAPTAFATGPSSAETQGAWIVECLKYMREKGYSSIDATREAEEEWRRHTNEVADKSLFPQANSWYFGKNIPGKAKEALNYMGGLPEYRSRCNDSAAKGYEGFVLVQ</sequence>
<comment type="cofactor">
    <cofactor evidence="1">
        <name>FAD</name>
        <dbReference type="ChEBI" id="CHEBI:57692"/>
    </cofactor>
</comment>
<dbReference type="SUPFAM" id="SSF51905">
    <property type="entry name" value="FAD/NAD(P)-binding domain"/>
    <property type="match status" value="1"/>
</dbReference>
<evidence type="ECO:0000259" key="8">
    <source>
        <dbReference type="Pfam" id="PF07992"/>
    </source>
</evidence>
<feature type="domain" description="FAD/NAD(P)-binding" evidence="8">
    <location>
        <begin position="13"/>
        <end position="119"/>
    </location>
</feature>
<evidence type="ECO:0000256" key="4">
    <source>
        <dbReference type="ARBA" id="ARBA00022827"/>
    </source>
</evidence>
<keyword evidence="10" id="KW-1185">Reference proteome</keyword>
<dbReference type="PANTHER" id="PTHR43098:SF3">
    <property type="entry name" value="L-ORNITHINE N(5)-MONOOXYGENASE-RELATED"/>
    <property type="match status" value="1"/>
</dbReference>
<dbReference type="Pfam" id="PF07992">
    <property type="entry name" value="Pyr_redox_2"/>
    <property type="match status" value="1"/>
</dbReference>
<evidence type="ECO:0000256" key="6">
    <source>
        <dbReference type="ARBA" id="ARBA00023002"/>
    </source>
</evidence>
<comment type="similarity">
    <text evidence="2">Belongs to the FAD-binding monooxygenase family.</text>
</comment>
<comment type="caution">
    <text evidence="9">The sequence shown here is derived from an EMBL/GenBank/DDBJ whole genome shotgun (WGS) entry which is preliminary data.</text>
</comment>
<evidence type="ECO:0000313" key="10">
    <source>
        <dbReference type="Proteomes" id="UP001271007"/>
    </source>
</evidence>
<evidence type="ECO:0000313" key="9">
    <source>
        <dbReference type="EMBL" id="KAK3047320.1"/>
    </source>
</evidence>
<keyword evidence="3" id="KW-0285">Flavoprotein</keyword>
<dbReference type="AlphaFoldDB" id="A0AAJ0DCN1"/>